<keyword evidence="3" id="KW-1185">Reference proteome</keyword>
<comment type="caution">
    <text evidence="2">The sequence shown here is derived from an EMBL/GenBank/DDBJ whole genome shotgun (WGS) entry which is preliminary data.</text>
</comment>
<feature type="non-terminal residue" evidence="2">
    <location>
        <position position="1"/>
    </location>
</feature>
<evidence type="ECO:0000313" key="2">
    <source>
        <dbReference type="EMBL" id="GBN89583.1"/>
    </source>
</evidence>
<dbReference type="Proteomes" id="UP000499080">
    <property type="component" value="Unassembled WGS sequence"/>
</dbReference>
<sequence>GCFRHKRIPRHHPSQQRTLGPRGETNRPLHNILPTLNNRYLADVVRICHRSSILRLWC</sequence>
<name>A0A4Y2SPE3_ARAVE</name>
<feature type="region of interest" description="Disordered" evidence="1">
    <location>
        <begin position="1"/>
        <end position="27"/>
    </location>
</feature>
<protein>
    <submittedName>
        <fullName evidence="2">Uncharacterized protein</fullName>
    </submittedName>
</protein>
<reference evidence="2 3" key="1">
    <citation type="journal article" date="2019" name="Sci. Rep.">
        <title>Orb-weaving spider Araneus ventricosus genome elucidates the spidroin gene catalogue.</title>
        <authorList>
            <person name="Kono N."/>
            <person name="Nakamura H."/>
            <person name="Ohtoshi R."/>
            <person name="Moran D.A.P."/>
            <person name="Shinohara A."/>
            <person name="Yoshida Y."/>
            <person name="Fujiwara M."/>
            <person name="Mori M."/>
            <person name="Tomita M."/>
            <person name="Arakawa K."/>
        </authorList>
    </citation>
    <scope>NUCLEOTIDE SEQUENCE [LARGE SCALE GENOMIC DNA]</scope>
</reference>
<accession>A0A4Y2SPE3</accession>
<dbReference type="AlphaFoldDB" id="A0A4Y2SPE3"/>
<gene>
    <name evidence="2" type="ORF">AVEN_22052_1</name>
</gene>
<evidence type="ECO:0000313" key="3">
    <source>
        <dbReference type="Proteomes" id="UP000499080"/>
    </source>
</evidence>
<evidence type="ECO:0000256" key="1">
    <source>
        <dbReference type="SAM" id="MobiDB-lite"/>
    </source>
</evidence>
<dbReference type="EMBL" id="BGPR01022864">
    <property type="protein sequence ID" value="GBN89583.1"/>
    <property type="molecule type" value="Genomic_DNA"/>
</dbReference>
<proteinExistence type="predicted"/>
<organism evidence="2 3">
    <name type="scientific">Araneus ventricosus</name>
    <name type="common">Orbweaver spider</name>
    <name type="synonym">Epeira ventricosa</name>
    <dbReference type="NCBI Taxonomy" id="182803"/>
    <lineage>
        <taxon>Eukaryota</taxon>
        <taxon>Metazoa</taxon>
        <taxon>Ecdysozoa</taxon>
        <taxon>Arthropoda</taxon>
        <taxon>Chelicerata</taxon>
        <taxon>Arachnida</taxon>
        <taxon>Araneae</taxon>
        <taxon>Araneomorphae</taxon>
        <taxon>Entelegynae</taxon>
        <taxon>Araneoidea</taxon>
        <taxon>Araneidae</taxon>
        <taxon>Araneus</taxon>
    </lineage>
</organism>
<feature type="compositionally biased region" description="Basic residues" evidence="1">
    <location>
        <begin position="1"/>
        <end position="14"/>
    </location>
</feature>